<dbReference type="EMBL" id="JACVVK020000093">
    <property type="protein sequence ID" value="KAK7493455.1"/>
    <property type="molecule type" value="Genomic_DNA"/>
</dbReference>
<evidence type="ECO:0000313" key="4">
    <source>
        <dbReference type="Proteomes" id="UP001519460"/>
    </source>
</evidence>
<organism evidence="3 4">
    <name type="scientific">Batillaria attramentaria</name>
    <dbReference type="NCBI Taxonomy" id="370345"/>
    <lineage>
        <taxon>Eukaryota</taxon>
        <taxon>Metazoa</taxon>
        <taxon>Spiralia</taxon>
        <taxon>Lophotrochozoa</taxon>
        <taxon>Mollusca</taxon>
        <taxon>Gastropoda</taxon>
        <taxon>Caenogastropoda</taxon>
        <taxon>Sorbeoconcha</taxon>
        <taxon>Cerithioidea</taxon>
        <taxon>Batillariidae</taxon>
        <taxon>Batillaria</taxon>
    </lineage>
</organism>
<evidence type="ECO:0000259" key="2">
    <source>
        <dbReference type="Pfam" id="PF08378"/>
    </source>
</evidence>
<protein>
    <recommendedName>
        <fullName evidence="2">NERD domain-containing protein</fullName>
    </recommendedName>
</protein>
<feature type="compositionally biased region" description="Basic and acidic residues" evidence="1">
    <location>
        <begin position="98"/>
        <end position="111"/>
    </location>
</feature>
<gene>
    <name evidence="3" type="ORF">BaRGS_00015355</name>
</gene>
<comment type="caution">
    <text evidence="3">The sequence shown here is derived from an EMBL/GenBank/DDBJ whole genome shotgun (WGS) entry which is preliminary data.</text>
</comment>
<feature type="compositionally biased region" description="Basic residues" evidence="1">
    <location>
        <begin position="1"/>
        <end position="14"/>
    </location>
</feature>
<reference evidence="3 4" key="1">
    <citation type="journal article" date="2023" name="Sci. Data">
        <title>Genome assembly of the Korean intertidal mud-creeper Batillaria attramentaria.</title>
        <authorList>
            <person name="Patra A.K."/>
            <person name="Ho P.T."/>
            <person name="Jun S."/>
            <person name="Lee S.J."/>
            <person name="Kim Y."/>
            <person name="Won Y.J."/>
        </authorList>
    </citation>
    <scope>NUCLEOTIDE SEQUENCE [LARGE SCALE GENOMIC DNA]</scope>
    <source>
        <strain evidence="3">Wonlab-2016</strain>
    </source>
</reference>
<feature type="region of interest" description="Disordered" evidence="1">
    <location>
        <begin position="94"/>
        <end position="114"/>
    </location>
</feature>
<name>A0ABD0L2B4_9CAEN</name>
<feature type="domain" description="NERD" evidence="2">
    <location>
        <begin position="160"/>
        <end position="247"/>
    </location>
</feature>
<dbReference type="Pfam" id="PF08378">
    <property type="entry name" value="NERD"/>
    <property type="match status" value="1"/>
</dbReference>
<dbReference type="InterPro" id="IPR011528">
    <property type="entry name" value="NERD"/>
</dbReference>
<keyword evidence="4" id="KW-1185">Reference proteome</keyword>
<proteinExistence type="predicted"/>
<sequence length="268" mass="30551">METGSKRRKKKRRSDHHDVDRGLHASISRGKTEADFLFNPEKLSILINGESKPFSEWTNEYARQYYPGLGRRTYRVPPVDFNTQELTHVAGLGFSELRPQKNENRKKDRSQADVGSALEDLGQRLEIQPDGGGGLFIVANVLYDSYLNKLKEFKTKGKKPPLPQEVASRGELDFLVLHPQKGILLIQVKGVGSKLQEWKASDSEHQKAIRKKVTDALKQLKRDEEVLHHIMKDLQLGCPLHRVVALPFVSRETLQTSLKMVYLITLTF</sequence>
<evidence type="ECO:0000256" key="1">
    <source>
        <dbReference type="SAM" id="MobiDB-lite"/>
    </source>
</evidence>
<dbReference type="AlphaFoldDB" id="A0ABD0L2B4"/>
<evidence type="ECO:0000313" key="3">
    <source>
        <dbReference type="EMBL" id="KAK7493455.1"/>
    </source>
</evidence>
<feature type="region of interest" description="Disordered" evidence="1">
    <location>
        <begin position="1"/>
        <end position="26"/>
    </location>
</feature>
<dbReference type="Proteomes" id="UP001519460">
    <property type="component" value="Unassembled WGS sequence"/>
</dbReference>
<accession>A0ABD0L2B4</accession>